<dbReference type="PROSITE" id="PS50056">
    <property type="entry name" value="TYR_PHOSPHATASE_2"/>
    <property type="match status" value="1"/>
</dbReference>
<sequence length="236" mass="25768">MRHLAWGRVPNVRDLGGLATPQGPTVFGRIARGPRRELMDDHAWQAALTWGLHSVVDLRCGYEVGARGGDPGAVVPGSVTIISAPTEDHENPEFRETCFPILDFPEYWWHNVRILPNMVRATLEAIADARPGVLVHCSAGRDRTGLITSLLLANAGVSPEAIADDYVLSVRAMAGVASHQPTHDPQAAWGADQVEEWVKVAHPLVVDFAQEVATHLDTLQLHEQTRAKLRAVLVAR</sequence>
<dbReference type="InterPro" id="IPR016130">
    <property type="entry name" value="Tyr_Pase_AS"/>
</dbReference>
<reference evidence="3" key="1">
    <citation type="journal article" date="2019" name="Int. J. Syst. Evol. Microbiol.">
        <title>The Global Catalogue of Microorganisms (GCM) 10K type strain sequencing project: providing services to taxonomists for standard genome sequencing and annotation.</title>
        <authorList>
            <consortium name="The Broad Institute Genomics Platform"/>
            <consortium name="The Broad Institute Genome Sequencing Center for Infectious Disease"/>
            <person name="Wu L."/>
            <person name="Ma J."/>
        </authorList>
    </citation>
    <scope>NUCLEOTIDE SEQUENCE [LARGE SCALE GENOMIC DNA]</scope>
    <source>
        <strain evidence="3">CGMCC 1.15277</strain>
    </source>
</reference>
<keyword evidence="3" id="KW-1185">Reference proteome</keyword>
<organism evidence="2 3">
    <name type="scientific">Luteococcus sanguinis</name>
    <dbReference type="NCBI Taxonomy" id="174038"/>
    <lineage>
        <taxon>Bacteria</taxon>
        <taxon>Bacillati</taxon>
        <taxon>Actinomycetota</taxon>
        <taxon>Actinomycetes</taxon>
        <taxon>Propionibacteriales</taxon>
        <taxon>Propionibacteriaceae</taxon>
        <taxon>Luteococcus</taxon>
    </lineage>
</organism>
<dbReference type="SUPFAM" id="SSF52799">
    <property type="entry name" value="(Phosphotyrosine protein) phosphatases II"/>
    <property type="match status" value="1"/>
</dbReference>
<dbReference type="InterPro" id="IPR000387">
    <property type="entry name" value="Tyr_Pase_dom"/>
</dbReference>
<dbReference type="Gene3D" id="3.90.190.10">
    <property type="entry name" value="Protein tyrosine phosphatase superfamily"/>
    <property type="match status" value="1"/>
</dbReference>
<dbReference type="Pfam" id="PF13350">
    <property type="entry name" value="Y_phosphatase3"/>
    <property type="match status" value="1"/>
</dbReference>
<comment type="caution">
    <text evidence="2">The sequence shown here is derived from an EMBL/GenBank/DDBJ whole genome shotgun (WGS) entry which is preliminary data.</text>
</comment>
<evidence type="ECO:0000313" key="2">
    <source>
        <dbReference type="EMBL" id="MFC6397773.1"/>
    </source>
</evidence>
<dbReference type="RefSeq" id="WP_343886709.1">
    <property type="nucleotide sequence ID" value="NZ_BAAAKI010000019.1"/>
</dbReference>
<dbReference type="PROSITE" id="PS00383">
    <property type="entry name" value="TYR_PHOSPHATASE_1"/>
    <property type="match status" value="1"/>
</dbReference>
<protein>
    <submittedName>
        <fullName evidence="2">Tyrosine-protein phosphatase</fullName>
    </submittedName>
</protein>
<proteinExistence type="predicted"/>
<dbReference type="InterPro" id="IPR026893">
    <property type="entry name" value="Tyr/Ser_Pase_IphP-type"/>
</dbReference>
<accession>A0ABW1X586</accession>
<name>A0ABW1X586_9ACTN</name>
<dbReference type="InterPro" id="IPR029021">
    <property type="entry name" value="Prot-tyrosine_phosphatase-like"/>
</dbReference>
<evidence type="ECO:0000259" key="1">
    <source>
        <dbReference type="PROSITE" id="PS50056"/>
    </source>
</evidence>
<dbReference type="Proteomes" id="UP001596266">
    <property type="component" value="Unassembled WGS sequence"/>
</dbReference>
<gene>
    <name evidence="2" type="ORF">ACFP57_12385</name>
</gene>
<evidence type="ECO:0000313" key="3">
    <source>
        <dbReference type="Proteomes" id="UP001596266"/>
    </source>
</evidence>
<dbReference type="EMBL" id="JBHSUA010000022">
    <property type="protein sequence ID" value="MFC6397773.1"/>
    <property type="molecule type" value="Genomic_DNA"/>
</dbReference>
<feature type="domain" description="Tyrosine specific protein phosphatases" evidence="1">
    <location>
        <begin position="113"/>
        <end position="158"/>
    </location>
</feature>